<evidence type="ECO:0000256" key="2">
    <source>
        <dbReference type="ARBA" id="ARBA00010742"/>
    </source>
</evidence>
<dbReference type="InterPro" id="IPR006311">
    <property type="entry name" value="TAT_signal"/>
</dbReference>
<dbReference type="GO" id="GO:0042597">
    <property type="term" value="C:periplasmic space"/>
    <property type="evidence" value="ECO:0007669"/>
    <property type="project" value="UniProtKB-SubCell"/>
</dbReference>
<evidence type="ECO:0000256" key="1">
    <source>
        <dbReference type="ARBA" id="ARBA00004418"/>
    </source>
</evidence>
<dbReference type="PANTHER" id="PTHR30024">
    <property type="entry name" value="ALIPHATIC SULFONATES-BINDING PROTEIN-RELATED"/>
    <property type="match status" value="1"/>
</dbReference>
<protein>
    <submittedName>
        <fullName evidence="5">Nitrate ABC transporter substrate-binding protein</fullName>
    </submittedName>
</protein>
<accession>A0A3S3T8Y7</accession>
<dbReference type="Proteomes" id="UP000288587">
    <property type="component" value="Unassembled WGS sequence"/>
</dbReference>
<feature type="signal peptide" evidence="4">
    <location>
        <begin position="1"/>
        <end position="27"/>
    </location>
</feature>
<gene>
    <name evidence="5" type="ORF">EOD73_08195</name>
</gene>
<dbReference type="Pfam" id="PF13379">
    <property type="entry name" value="NMT1_2"/>
    <property type="match status" value="1"/>
</dbReference>
<evidence type="ECO:0000256" key="3">
    <source>
        <dbReference type="ARBA" id="ARBA00022729"/>
    </source>
</evidence>
<sequence length="322" mass="33723">MRHRLSRRRWMSTTACLGLGALGVGCSAPPAALRVGAIVFPGYEFLFLAEQMGWLNEAPVHLVEMQTNTDTLRALALGRLEAAALTLDEALTGLSEGIPLRVVAVLDVSAGADVVLARPPAHDAADLRGRRVGVEDSAVGALMLAAVLEAAGLGVGDIQKVPMALSSSVEAYRSRQVDALVTAEPWASTLRAEGAQAVFDSRAIPGRIVDVLAVRADALPARAPGLAQLLRGHFRALAHFRAQPLAASALLAPRLQIPAEAVPGAFQGLDLPDLAANRALLAPKGSVRQGLGSLVPLLQAQGLMAREVDTGPFLDPRWLQGL</sequence>
<reference evidence="5 6" key="1">
    <citation type="submission" date="2019-01" db="EMBL/GenBank/DDBJ databases">
        <authorList>
            <person name="Chen W.-M."/>
        </authorList>
    </citation>
    <scope>NUCLEOTIDE SEQUENCE [LARGE SCALE GENOMIC DNA]</scope>
    <source>
        <strain evidence="5 6">CCP-18</strain>
    </source>
</reference>
<dbReference type="EMBL" id="SACM01000002">
    <property type="protein sequence ID" value="RVT86017.1"/>
    <property type="molecule type" value="Genomic_DNA"/>
</dbReference>
<evidence type="ECO:0000313" key="5">
    <source>
        <dbReference type="EMBL" id="RVT86017.1"/>
    </source>
</evidence>
<dbReference type="SUPFAM" id="SSF53850">
    <property type="entry name" value="Periplasmic binding protein-like II"/>
    <property type="match status" value="1"/>
</dbReference>
<proteinExistence type="inferred from homology"/>
<comment type="subcellular location">
    <subcellularLocation>
        <location evidence="1">Periplasm</location>
    </subcellularLocation>
</comment>
<comment type="similarity">
    <text evidence="2">Belongs to the bacterial solute-binding protein SsuA/TauA family.</text>
</comment>
<feature type="chain" id="PRO_5018787526" evidence="4">
    <location>
        <begin position="28"/>
        <end position="322"/>
    </location>
</feature>
<evidence type="ECO:0000256" key="4">
    <source>
        <dbReference type="SAM" id="SignalP"/>
    </source>
</evidence>
<dbReference type="PROSITE" id="PS51257">
    <property type="entry name" value="PROKAR_LIPOPROTEIN"/>
    <property type="match status" value="1"/>
</dbReference>
<organism evidence="5 6">
    <name type="scientific">Inhella crocodyli</name>
    <dbReference type="NCBI Taxonomy" id="2499851"/>
    <lineage>
        <taxon>Bacteria</taxon>
        <taxon>Pseudomonadati</taxon>
        <taxon>Pseudomonadota</taxon>
        <taxon>Betaproteobacteria</taxon>
        <taxon>Burkholderiales</taxon>
        <taxon>Sphaerotilaceae</taxon>
        <taxon>Inhella</taxon>
    </lineage>
</organism>
<name>A0A3S3T8Y7_9BURK</name>
<evidence type="ECO:0000313" key="6">
    <source>
        <dbReference type="Proteomes" id="UP000288587"/>
    </source>
</evidence>
<dbReference type="Gene3D" id="3.40.190.10">
    <property type="entry name" value="Periplasmic binding protein-like II"/>
    <property type="match status" value="2"/>
</dbReference>
<comment type="caution">
    <text evidence="5">The sequence shown here is derived from an EMBL/GenBank/DDBJ whole genome shotgun (WGS) entry which is preliminary data.</text>
</comment>
<keyword evidence="3 4" id="KW-0732">Signal</keyword>
<dbReference type="PROSITE" id="PS51318">
    <property type="entry name" value="TAT"/>
    <property type="match status" value="1"/>
</dbReference>
<dbReference type="AlphaFoldDB" id="A0A3S3T8Y7"/>
<keyword evidence="6" id="KW-1185">Reference proteome</keyword>
<dbReference type="PANTHER" id="PTHR30024:SF47">
    <property type="entry name" value="TAURINE-BINDING PERIPLASMIC PROTEIN"/>
    <property type="match status" value="1"/>
</dbReference>